<evidence type="ECO:0000259" key="5">
    <source>
        <dbReference type="PROSITE" id="PS51332"/>
    </source>
</evidence>
<feature type="domain" description="B12-binding" evidence="5">
    <location>
        <begin position="190"/>
        <end position="319"/>
    </location>
</feature>
<evidence type="ECO:0000313" key="6">
    <source>
        <dbReference type="EMBL" id="MBC8334349.1"/>
    </source>
</evidence>
<dbReference type="PANTHER" id="PTHR30204">
    <property type="entry name" value="REDOX-CYCLING DRUG-SENSING TRANSCRIPTIONAL ACTIVATOR SOXR"/>
    <property type="match status" value="1"/>
</dbReference>
<dbReference type="Pfam" id="PF13411">
    <property type="entry name" value="MerR_1"/>
    <property type="match status" value="1"/>
</dbReference>
<evidence type="ECO:0000256" key="2">
    <source>
        <dbReference type="ARBA" id="ARBA00023125"/>
    </source>
</evidence>
<comment type="caution">
    <text evidence="6">The sequence shown here is derived from an EMBL/GenBank/DDBJ whole genome shotgun (WGS) entry which is preliminary data.</text>
</comment>
<keyword evidence="2" id="KW-0238">DNA-binding</keyword>
<dbReference type="EMBL" id="JACNJN010000061">
    <property type="protein sequence ID" value="MBC8334349.1"/>
    <property type="molecule type" value="Genomic_DNA"/>
</dbReference>
<dbReference type="InterPro" id="IPR047057">
    <property type="entry name" value="MerR_fam"/>
</dbReference>
<dbReference type="InterPro" id="IPR003759">
    <property type="entry name" value="Cbl-bd_cap"/>
</dbReference>
<dbReference type="InterPro" id="IPR006158">
    <property type="entry name" value="Cobalamin-bd"/>
</dbReference>
<evidence type="ECO:0000256" key="1">
    <source>
        <dbReference type="ARBA" id="ARBA00023015"/>
    </source>
</evidence>
<dbReference type="PANTHER" id="PTHR30204:SF67">
    <property type="entry name" value="HTH-TYPE TRANSCRIPTIONAL REGULATOR MLRA-RELATED"/>
    <property type="match status" value="1"/>
</dbReference>
<dbReference type="SUPFAM" id="SSF52242">
    <property type="entry name" value="Cobalamin (vitamin B12)-binding domain"/>
    <property type="match status" value="1"/>
</dbReference>
<gene>
    <name evidence="6" type="ORF">H8E29_03710</name>
</gene>
<sequence>MKESATYNLGTVKRETGLNGDTLRAWERRYGLPMPERSAGGQRLYSQHDIEVIKWLISKQTEGLSISRAVSLWNDLTENGTDPLLRERPTHLSQNSSVQLSEENMEDIRNQWISACLAFDEKTAEQVIHRAFAISPLESVCQNIILGGLREIGKKWYAGTATIQQEHFASALAHRRIHALIAASPPPSRTETILIGCPPKEEHTIPALLITLFLRRRGFNVVYLGANVPDIQFKETVESIQPQLVILSAQLLITAATLSETVQLFANRKVPIAYSGNIFQNTPALKERINAHYLGDTFEDALKMINKILKREIGQSFETQPNPFTRLSESFTVSRPAIHASLSKKLTTWDIPLKPMLEANDYLSDNIAAALTLGDLDFISPELRWVNTLLKNRKIKTALLINYLQTFIETITETIGEGSAPLTGWFIENIKNTGNIQPYNMEGTKK</sequence>
<protein>
    <submittedName>
        <fullName evidence="6">MerR family transcriptional regulator</fullName>
    </submittedName>
</protein>
<dbReference type="Gene3D" id="1.10.1660.10">
    <property type="match status" value="1"/>
</dbReference>
<feature type="domain" description="HTH merR-type" evidence="4">
    <location>
        <begin position="6"/>
        <end position="72"/>
    </location>
</feature>
<name>A0A8J6THR9_9CHLR</name>
<dbReference type="GO" id="GO:0046872">
    <property type="term" value="F:metal ion binding"/>
    <property type="evidence" value="ECO:0007669"/>
    <property type="project" value="InterPro"/>
</dbReference>
<dbReference type="Pfam" id="PF02607">
    <property type="entry name" value="B12-binding_2"/>
    <property type="match status" value="1"/>
</dbReference>
<dbReference type="AlphaFoldDB" id="A0A8J6THR9"/>
<dbReference type="SUPFAM" id="SSF46955">
    <property type="entry name" value="Putative DNA-binding domain"/>
    <property type="match status" value="1"/>
</dbReference>
<organism evidence="6 7">
    <name type="scientific">Candidatus Desulfolinea nitratireducens</name>
    <dbReference type="NCBI Taxonomy" id="2841698"/>
    <lineage>
        <taxon>Bacteria</taxon>
        <taxon>Bacillati</taxon>
        <taxon>Chloroflexota</taxon>
        <taxon>Anaerolineae</taxon>
        <taxon>Anaerolineales</taxon>
        <taxon>Anaerolineales incertae sedis</taxon>
        <taxon>Candidatus Desulfolinea</taxon>
    </lineage>
</organism>
<dbReference type="GO" id="GO:0031419">
    <property type="term" value="F:cobalamin binding"/>
    <property type="evidence" value="ECO:0007669"/>
    <property type="project" value="InterPro"/>
</dbReference>
<dbReference type="InterPro" id="IPR036594">
    <property type="entry name" value="Meth_synthase_dom"/>
</dbReference>
<dbReference type="Pfam" id="PF02310">
    <property type="entry name" value="B12-binding"/>
    <property type="match status" value="1"/>
</dbReference>
<dbReference type="CDD" id="cd02065">
    <property type="entry name" value="B12-binding_like"/>
    <property type="match status" value="1"/>
</dbReference>
<proteinExistence type="predicted"/>
<dbReference type="SMART" id="SM00422">
    <property type="entry name" value="HTH_MERR"/>
    <property type="match status" value="1"/>
</dbReference>
<dbReference type="PROSITE" id="PS50937">
    <property type="entry name" value="HTH_MERR_2"/>
    <property type="match status" value="1"/>
</dbReference>
<dbReference type="Proteomes" id="UP000614469">
    <property type="component" value="Unassembled WGS sequence"/>
</dbReference>
<evidence type="ECO:0000259" key="4">
    <source>
        <dbReference type="PROSITE" id="PS50937"/>
    </source>
</evidence>
<dbReference type="CDD" id="cd01104">
    <property type="entry name" value="HTH_MlrA-CarA"/>
    <property type="match status" value="1"/>
</dbReference>
<evidence type="ECO:0000256" key="3">
    <source>
        <dbReference type="ARBA" id="ARBA00023163"/>
    </source>
</evidence>
<accession>A0A8J6THR9</accession>
<dbReference type="InterPro" id="IPR009061">
    <property type="entry name" value="DNA-bd_dom_put_sf"/>
</dbReference>
<dbReference type="GO" id="GO:0003700">
    <property type="term" value="F:DNA-binding transcription factor activity"/>
    <property type="evidence" value="ECO:0007669"/>
    <property type="project" value="InterPro"/>
</dbReference>
<evidence type="ECO:0000313" key="7">
    <source>
        <dbReference type="Proteomes" id="UP000614469"/>
    </source>
</evidence>
<keyword evidence="3" id="KW-0804">Transcription</keyword>
<dbReference type="GO" id="GO:0003677">
    <property type="term" value="F:DNA binding"/>
    <property type="evidence" value="ECO:0007669"/>
    <property type="project" value="UniProtKB-KW"/>
</dbReference>
<reference evidence="6 7" key="1">
    <citation type="submission" date="2020-08" db="EMBL/GenBank/DDBJ databases">
        <title>Bridging the membrane lipid divide: bacteria of the FCB group superphylum have the potential to synthesize archaeal ether lipids.</title>
        <authorList>
            <person name="Villanueva L."/>
            <person name="Von Meijenfeldt F.A.B."/>
            <person name="Westbye A.B."/>
            <person name="Yadav S."/>
            <person name="Hopmans E.C."/>
            <person name="Dutilh B.E."/>
            <person name="Sinninghe Damste J.S."/>
        </authorList>
    </citation>
    <scope>NUCLEOTIDE SEQUENCE [LARGE SCALE GENOMIC DNA]</scope>
    <source>
        <strain evidence="6">NIOZ-UU36</strain>
    </source>
</reference>
<dbReference type="InterPro" id="IPR000551">
    <property type="entry name" value="MerR-type_HTH_dom"/>
</dbReference>
<dbReference type="Gene3D" id="1.10.1240.10">
    <property type="entry name" value="Methionine synthase domain"/>
    <property type="match status" value="1"/>
</dbReference>
<keyword evidence="1" id="KW-0805">Transcription regulation</keyword>
<dbReference type="InterPro" id="IPR036724">
    <property type="entry name" value="Cobalamin-bd_sf"/>
</dbReference>
<dbReference type="Gene3D" id="3.40.50.280">
    <property type="entry name" value="Cobalamin-binding domain"/>
    <property type="match status" value="1"/>
</dbReference>
<dbReference type="PROSITE" id="PS51332">
    <property type="entry name" value="B12_BINDING"/>
    <property type="match status" value="1"/>
</dbReference>